<dbReference type="PANTHER" id="PTHR21495">
    <property type="entry name" value="NUCLEOPORIN-RELATED"/>
    <property type="match status" value="1"/>
</dbReference>
<dbReference type="Pfam" id="PF03018">
    <property type="entry name" value="Dirigent"/>
    <property type="match status" value="1"/>
</dbReference>
<comment type="subcellular location">
    <subcellularLocation>
        <location evidence="1">Secreted</location>
        <location evidence="1">Extracellular space</location>
        <location evidence="1">Apoplast</location>
    </subcellularLocation>
</comment>
<keyword evidence="4" id="KW-1185">Reference proteome</keyword>
<dbReference type="GO" id="GO:0048046">
    <property type="term" value="C:apoplast"/>
    <property type="evidence" value="ECO:0007669"/>
    <property type="project" value="UniProtKB-SubCell"/>
</dbReference>
<sequence length="192" mass="21254">MASSSVTYSFLLFTLLAIVPLSFQTCHKGKFIHIPLYLHRIIEGPEATTLTIINPGKIPYSFGTTRVNDHELRVGKDPKSKLVARLQGVSVESSLAKTRDILLLGNVVFVAGKYNNSIVSIYGRRSVPSYGKSVISIIAGTEKFLMAKGYIVRGMSYNCSSKATVSSFDIYIKPYCKKHLELEPEMEHGTTM</sequence>
<dbReference type="InterPro" id="IPR004265">
    <property type="entry name" value="Dirigent"/>
</dbReference>
<gene>
    <name evidence="3" type="ORF">A4U43_C10F12430</name>
</gene>
<name>A0A5P1E443_ASPOF</name>
<feature type="transmembrane region" description="Helical" evidence="2">
    <location>
        <begin position="6"/>
        <end position="23"/>
    </location>
</feature>
<dbReference type="Gramene" id="ONK56753">
    <property type="protein sequence ID" value="ONK56753"/>
    <property type="gene ID" value="A4U43_C10F12430"/>
</dbReference>
<keyword evidence="2" id="KW-1133">Transmembrane helix</keyword>
<keyword evidence="1" id="KW-0964">Secreted</keyword>
<evidence type="ECO:0000313" key="3">
    <source>
        <dbReference type="EMBL" id="ONK56753.1"/>
    </source>
</evidence>
<keyword evidence="1" id="KW-0052">Apoplast</keyword>
<reference evidence="4" key="1">
    <citation type="journal article" date="2017" name="Nat. Commun.">
        <title>The asparagus genome sheds light on the origin and evolution of a young Y chromosome.</title>
        <authorList>
            <person name="Harkess A."/>
            <person name="Zhou J."/>
            <person name="Xu C."/>
            <person name="Bowers J.E."/>
            <person name="Van der Hulst R."/>
            <person name="Ayyampalayam S."/>
            <person name="Mercati F."/>
            <person name="Riccardi P."/>
            <person name="McKain M.R."/>
            <person name="Kakrana A."/>
            <person name="Tang H."/>
            <person name="Ray J."/>
            <person name="Groenendijk J."/>
            <person name="Arikit S."/>
            <person name="Mathioni S.M."/>
            <person name="Nakano M."/>
            <person name="Shan H."/>
            <person name="Telgmann-Rauber A."/>
            <person name="Kanno A."/>
            <person name="Yue Z."/>
            <person name="Chen H."/>
            <person name="Li W."/>
            <person name="Chen Y."/>
            <person name="Xu X."/>
            <person name="Zhang Y."/>
            <person name="Luo S."/>
            <person name="Chen H."/>
            <person name="Gao J."/>
            <person name="Mao Z."/>
            <person name="Pires J.C."/>
            <person name="Luo M."/>
            <person name="Kudrna D."/>
            <person name="Wing R.A."/>
            <person name="Meyers B.C."/>
            <person name="Yi K."/>
            <person name="Kong H."/>
            <person name="Lavrijsen P."/>
            <person name="Sunseri F."/>
            <person name="Falavigna A."/>
            <person name="Ye Y."/>
            <person name="Leebens-Mack J.H."/>
            <person name="Chen G."/>
        </authorList>
    </citation>
    <scope>NUCLEOTIDE SEQUENCE [LARGE SCALE GENOMIC DNA]</scope>
    <source>
        <strain evidence="4">cv. DH0086</strain>
    </source>
</reference>
<proteinExistence type="inferred from homology"/>
<organism evidence="3 4">
    <name type="scientific">Asparagus officinalis</name>
    <name type="common">Garden asparagus</name>
    <dbReference type="NCBI Taxonomy" id="4686"/>
    <lineage>
        <taxon>Eukaryota</taxon>
        <taxon>Viridiplantae</taxon>
        <taxon>Streptophyta</taxon>
        <taxon>Embryophyta</taxon>
        <taxon>Tracheophyta</taxon>
        <taxon>Spermatophyta</taxon>
        <taxon>Magnoliopsida</taxon>
        <taxon>Liliopsida</taxon>
        <taxon>Asparagales</taxon>
        <taxon>Asparagaceae</taxon>
        <taxon>Asparagoideae</taxon>
        <taxon>Asparagus</taxon>
    </lineage>
</organism>
<protein>
    <recommendedName>
        <fullName evidence="1">Dirigent protein</fullName>
    </recommendedName>
</protein>
<dbReference type="EMBL" id="CM007390">
    <property type="protein sequence ID" value="ONK56753.1"/>
    <property type="molecule type" value="Genomic_DNA"/>
</dbReference>
<comment type="subunit">
    <text evidence="1">Homodimer.</text>
</comment>
<dbReference type="Proteomes" id="UP000243459">
    <property type="component" value="Chromosome 10"/>
</dbReference>
<dbReference type="AlphaFoldDB" id="A0A5P1E443"/>
<comment type="function">
    <text evidence="1">Dirigent proteins impart stereoselectivity on the phenoxy radical-coupling reaction, yielding optically active lignans from two molecules of coniferyl alcohol in the biosynthesis of lignans, flavonolignans, and alkaloids and thus plays a central role in plant secondary metabolism.</text>
</comment>
<accession>A0A5P1E443</accession>
<evidence type="ECO:0000256" key="1">
    <source>
        <dbReference type="RuleBase" id="RU363099"/>
    </source>
</evidence>
<evidence type="ECO:0000256" key="2">
    <source>
        <dbReference type="SAM" id="Phobius"/>
    </source>
</evidence>
<keyword evidence="2" id="KW-0472">Membrane</keyword>
<comment type="similarity">
    <text evidence="1">Belongs to the plant dirigent protein family.</text>
</comment>
<keyword evidence="2" id="KW-0812">Transmembrane</keyword>
<evidence type="ECO:0000313" key="4">
    <source>
        <dbReference type="Proteomes" id="UP000243459"/>
    </source>
</evidence>
<dbReference type="OMA" id="DWLTHIT"/>
<dbReference type="OrthoDB" id="654085at2759"/>